<dbReference type="Pfam" id="PF03478">
    <property type="entry name" value="Beta-prop_KIB1-4"/>
    <property type="match status" value="1"/>
</dbReference>
<evidence type="ECO:0000313" key="4">
    <source>
        <dbReference type="RefSeq" id="XP_019083237.1"/>
    </source>
</evidence>
<dbReference type="InterPro" id="IPR050942">
    <property type="entry name" value="F-box_BR-signaling"/>
</dbReference>
<proteinExistence type="predicted"/>
<dbReference type="InterPro" id="IPR005174">
    <property type="entry name" value="KIB1-4_b-propeller"/>
</dbReference>
<sequence>MPPETKEMIGFDGDTKWSRLVPDLSTIYSLEDVQIVKLGKIIIKGYAVSGVGRAIERLEISLDQWNSCVEASKTSQKGNSNSACVSFEATVDVSQTNEVITAKEIKVRAIVKKCEQQSDQWQMLVPDLIRSIFKHLNFVEFHRARSISLDWYSTAELCYREHPTPWIILFSNYSHIPCKLIDPLEYKTYEVKDLGFDFHRSRCLANCGSWFLMLDHRTDFYIFNLFTRERIRLPSLEAMDGSLMRFERTGEYDFMVTLDYKTKYGHFSSGKIRKVSIKNAVLWVDEGSKDYLVVWNLECFIAYHKKSYCNNSWKVLQPLDMQGCVNMVFKESKLYVLSLSKKITVYEFRGSDSPNECASFKSPDFEKDHENSLVVTMSGEVLMIARKICKFDIHKMDPNSLKWLKIDSIGNEALFLDQGTTVEAKDGVETNCVYFSNDQFHRYNEIGLCYGTNDCVYDIEVESVVQSFQHFADISLIPFKDARWFFPTFGGKLLR</sequence>
<dbReference type="PANTHER" id="PTHR44259:SF15">
    <property type="entry name" value="F-BOX PROTEIN KIB2-RELATED"/>
    <property type="match status" value="1"/>
</dbReference>
<feature type="domain" description="KIB1-4 beta-propeller" evidence="2">
    <location>
        <begin position="186"/>
        <end position="457"/>
    </location>
</feature>
<name>A0ABM1Q8Z9_CAMSA</name>
<evidence type="ECO:0000259" key="2">
    <source>
        <dbReference type="Pfam" id="PF03478"/>
    </source>
</evidence>
<dbReference type="InterPro" id="IPR014756">
    <property type="entry name" value="Ig_E-set"/>
</dbReference>
<feature type="domain" description="Moybdenum cofactor oxidoreductase dimerisation" evidence="1">
    <location>
        <begin position="25"/>
        <end position="119"/>
    </location>
</feature>
<accession>A0ABM1Q8Z9</accession>
<protein>
    <submittedName>
        <fullName evidence="4">F-box protein At3g03730</fullName>
    </submittedName>
</protein>
<organism evidence="3 4">
    <name type="scientific">Camelina sativa</name>
    <name type="common">False flax</name>
    <name type="synonym">Myagrum sativum</name>
    <dbReference type="NCBI Taxonomy" id="90675"/>
    <lineage>
        <taxon>Eukaryota</taxon>
        <taxon>Viridiplantae</taxon>
        <taxon>Streptophyta</taxon>
        <taxon>Embryophyta</taxon>
        <taxon>Tracheophyta</taxon>
        <taxon>Spermatophyta</taxon>
        <taxon>Magnoliopsida</taxon>
        <taxon>eudicotyledons</taxon>
        <taxon>Gunneridae</taxon>
        <taxon>Pentapetalae</taxon>
        <taxon>rosids</taxon>
        <taxon>malvids</taxon>
        <taxon>Brassicales</taxon>
        <taxon>Brassicaceae</taxon>
        <taxon>Camelineae</taxon>
        <taxon>Camelina</taxon>
    </lineage>
</organism>
<dbReference type="Pfam" id="PF03404">
    <property type="entry name" value="Mo-co_dimer"/>
    <property type="match status" value="1"/>
</dbReference>
<evidence type="ECO:0000259" key="1">
    <source>
        <dbReference type="Pfam" id="PF03404"/>
    </source>
</evidence>
<dbReference type="GeneID" id="104706468"/>
<reference evidence="4" key="2">
    <citation type="submission" date="2025-08" db="UniProtKB">
        <authorList>
            <consortium name="RefSeq"/>
        </authorList>
    </citation>
    <scope>IDENTIFICATION</scope>
    <source>
        <tissue evidence="4">Leaf</tissue>
    </source>
</reference>
<keyword evidence="3" id="KW-1185">Reference proteome</keyword>
<dbReference type="Gene3D" id="2.60.40.650">
    <property type="match status" value="1"/>
</dbReference>
<gene>
    <name evidence="4" type="primary">LOC104706468</name>
</gene>
<dbReference type="PANTHER" id="PTHR44259">
    <property type="entry name" value="OS07G0183000 PROTEIN-RELATED"/>
    <property type="match status" value="1"/>
</dbReference>
<dbReference type="SUPFAM" id="SSF81296">
    <property type="entry name" value="E set domains"/>
    <property type="match status" value="1"/>
</dbReference>
<dbReference type="RefSeq" id="XP_019083237.1">
    <property type="nucleotide sequence ID" value="XM_019227692.1"/>
</dbReference>
<dbReference type="Proteomes" id="UP000694864">
    <property type="component" value="Chromosome 1"/>
</dbReference>
<dbReference type="InterPro" id="IPR005066">
    <property type="entry name" value="MoCF_OxRdtse_dimer"/>
</dbReference>
<reference evidence="3" key="1">
    <citation type="journal article" date="2014" name="Nat. Commun.">
        <title>The emerging biofuel crop Camelina sativa retains a highly undifferentiated hexaploid genome structure.</title>
        <authorList>
            <person name="Kagale S."/>
            <person name="Koh C."/>
            <person name="Nixon J."/>
            <person name="Bollina V."/>
            <person name="Clarke W.E."/>
            <person name="Tuteja R."/>
            <person name="Spillane C."/>
            <person name="Robinson S.J."/>
            <person name="Links M.G."/>
            <person name="Clarke C."/>
            <person name="Higgins E.E."/>
            <person name="Huebert T."/>
            <person name="Sharpe A.G."/>
            <person name="Parkin I.A."/>
        </authorList>
    </citation>
    <scope>NUCLEOTIDE SEQUENCE [LARGE SCALE GENOMIC DNA]</scope>
    <source>
        <strain evidence="3">cv. DH55</strain>
    </source>
</reference>
<evidence type="ECO:0000313" key="3">
    <source>
        <dbReference type="Proteomes" id="UP000694864"/>
    </source>
</evidence>